<organism evidence="1 2">
    <name type="scientific">Thomasclavelia spiroformis DSM 1552</name>
    <dbReference type="NCBI Taxonomy" id="428126"/>
    <lineage>
        <taxon>Bacteria</taxon>
        <taxon>Bacillati</taxon>
        <taxon>Bacillota</taxon>
        <taxon>Erysipelotrichia</taxon>
        <taxon>Erysipelotrichales</taxon>
        <taxon>Coprobacillaceae</taxon>
        <taxon>Thomasclavelia</taxon>
    </lineage>
</organism>
<sequence length="114" mass="13458">MRKKCYRFFGGLLIVQANWLNKMSEKGYRLVQTGKMLYEFEECKPNQVKYCVEFIGHKTKDDAKDYYDFLEDMGYKVFYKILILIIQLEKYAGAHGLKKVGELQPIIVLLIENC</sequence>
<dbReference type="Proteomes" id="UP000004910">
    <property type="component" value="Unassembled WGS sequence"/>
</dbReference>
<protein>
    <recommendedName>
        <fullName evidence="3">DUF2812 domain-containing protein</fullName>
    </recommendedName>
</protein>
<dbReference type="InterPro" id="IPR021359">
    <property type="entry name" value="DUF2812"/>
</dbReference>
<dbReference type="STRING" id="428126.CLOSPI_00921"/>
<keyword evidence="2" id="KW-1185">Reference proteome</keyword>
<gene>
    <name evidence="1" type="ORF">CLOSPI_00921</name>
</gene>
<evidence type="ECO:0000313" key="2">
    <source>
        <dbReference type="Proteomes" id="UP000004910"/>
    </source>
</evidence>
<dbReference type="HOGENOM" id="CLU_2116764_0_0_9"/>
<proteinExistence type="predicted"/>
<evidence type="ECO:0000313" key="1">
    <source>
        <dbReference type="EMBL" id="EDS75093.1"/>
    </source>
</evidence>
<dbReference type="eggNOG" id="ENOG502ZAIC">
    <property type="taxonomic scope" value="Bacteria"/>
</dbReference>
<accession>B1C138</accession>
<name>B1C138_9FIRM</name>
<dbReference type="EMBL" id="ABIK02000007">
    <property type="protein sequence ID" value="EDS75093.1"/>
    <property type="molecule type" value="Genomic_DNA"/>
</dbReference>
<dbReference type="AlphaFoldDB" id="B1C138"/>
<dbReference type="RefSeq" id="WP_004608671.1">
    <property type="nucleotide sequence ID" value="NZ_DS562844.1"/>
</dbReference>
<dbReference type="Pfam" id="PF11193">
    <property type="entry name" value="DUF2812"/>
    <property type="match status" value="1"/>
</dbReference>
<reference evidence="1" key="2">
    <citation type="submission" date="2014-06" db="EMBL/GenBank/DDBJ databases">
        <title>Draft genome sequence of Clostridium spiroforme (DSM 1552).</title>
        <authorList>
            <person name="Sudarsanam P."/>
            <person name="Ley R."/>
            <person name="Guruge J."/>
            <person name="Turnbaugh P.J."/>
            <person name="Mahowald M."/>
            <person name="Liep D."/>
            <person name="Gordon J."/>
        </authorList>
    </citation>
    <scope>NUCLEOTIDE SEQUENCE</scope>
    <source>
        <strain evidence="1">DSM 1552</strain>
    </source>
</reference>
<comment type="caution">
    <text evidence="1">The sequence shown here is derived from an EMBL/GenBank/DDBJ whole genome shotgun (WGS) entry which is preliminary data.</text>
</comment>
<reference evidence="1" key="1">
    <citation type="submission" date="2008-02" db="EMBL/GenBank/DDBJ databases">
        <authorList>
            <person name="Fulton L."/>
            <person name="Clifton S."/>
            <person name="Fulton B."/>
            <person name="Xu J."/>
            <person name="Minx P."/>
            <person name="Pepin K.H."/>
            <person name="Johnson M."/>
            <person name="Thiruvilangam P."/>
            <person name="Bhonagiri V."/>
            <person name="Nash W.E."/>
            <person name="Mardis E.R."/>
            <person name="Wilson R.K."/>
        </authorList>
    </citation>
    <scope>NUCLEOTIDE SEQUENCE [LARGE SCALE GENOMIC DNA]</scope>
    <source>
        <strain evidence="1">DSM 1552</strain>
    </source>
</reference>
<evidence type="ECO:0008006" key="3">
    <source>
        <dbReference type="Google" id="ProtNLM"/>
    </source>
</evidence>